<sequence length="328" mass="38544">MEKSEVSQLVNELYEQKEQAVQDAKRLAKALDKSLQFNSRLLESSGDMSQRILSILAHSDVIVIDFEQVCQPQVGKVLLPQAVLESRYTREEMEYKWFVSDDCFHNRLVSTECFYIPNPDEVNQTLKVEWTRKLENDYSVQCYELGTIRLCSYIENCLVSFELMGKAIFTGLRNHQGQVFTMWIDKECISLSYDLEMDHKLHFPMKEVTIQCLASTLSSFGFCINSKYEFFVETRLQLILIYCTIHMFSLSLDAWEDEDQLTTTTMQSIKTRATRDNILKLVWMRKNSFKRFSRRKWDSAISYKPMQISRPLPESVWHAKENKPHQTI</sequence>
<evidence type="ECO:0000313" key="2">
    <source>
        <dbReference type="Proteomes" id="UP001300502"/>
    </source>
</evidence>
<proteinExistence type="predicted"/>
<evidence type="ECO:0008006" key="3">
    <source>
        <dbReference type="Google" id="ProtNLM"/>
    </source>
</evidence>
<reference evidence="1 2" key="1">
    <citation type="submission" date="2022-07" db="EMBL/GenBank/DDBJ databases">
        <title>Genome-wide signatures of adaptation to extreme environments.</title>
        <authorList>
            <person name="Cho C.H."/>
            <person name="Yoon H.S."/>
        </authorList>
    </citation>
    <scope>NUCLEOTIDE SEQUENCE [LARGE SCALE GENOMIC DNA]</scope>
    <source>
        <strain evidence="1 2">108.79 E11</strain>
    </source>
</reference>
<dbReference type="AlphaFoldDB" id="A0AAV9IEZ7"/>
<comment type="caution">
    <text evidence="1">The sequence shown here is derived from an EMBL/GenBank/DDBJ whole genome shotgun (WGS) entry which is preliminary data.</text>
</comment>
<gene>
    <name evidence="1" type="ORF">GAYE_SCF17G3735</name>
</gene>
<accession>A0AAV9IEZ7</accession>
<name>A0AAV9IEZ7_9RHOD</name>
<evidence type="ECO:0000313" key="1">
    <source>
        <dbReference type="EMBL" id="KAK4525826.1"/>
    </source>
</evidence>
<organism evidence="1 2">
    <name type="scientific">Galdieria yellowstonensis</name>
    <dbReference type="NCBI Taxonomy" id="3028027"/>
    <lineage>
        <taxon>Eukaryota</taxon>
        <taxon>Rhodophyta</taxon>
        <taxon>Bangiophyceae</taxon>
        <taxon>Galdieriales</taxon>
        <taxon>Galdieriaceae</taxon>
        <taxon>Galdieria</taxon>
    </lineage>
</organism>
<protein>
    <recommendedName>
        <fullName evidence="3">Phospholipid scramblase</fullName>
    </recommendedName>
</protein>
<keyword evidence="2" id="KW-1185">Reference proteome</keyword>
<dbReference type="EMBL" id="JANCYU010000034">
    <property type="protein sequence ID" value="KAK4525826.1"/>
    <property type="molecule type" value="Genomic_DNA"/>
</dbReference>
<dbReference type="Proteomes" id="UP001300502">
    <property type="component" value="Unassembled WGS sequence"/>
</dbReference>